<keyword evidence="1 4" id="KW-0808">Transferase</keyword>
<evidence type="ECO:0000313" key="5">
    <source>
        <dbReference type="Proteomes" id="UP000569914"/>
    </source>
</evidence>
<accession>A0A7Y9IGA1</accession>
<dbReference type="Pfam" id="PF00583">
    <property type="entry name" value="Acetyltransf_1"/>
    <property type="match status" value="1"/>
</dbReference>
<dbReference type="AlphaFoldDB" id="A0A7Y9IGA1"/>
<dbReference type="SUPFAM" id="SSF55729">
    <property type="entry name" value="Acyl-CoA N-acyltransferases (Nat)"/>
    <property type="match status" value="1"/>
</dbReference>
<feature type="domain" description="N-acetyltransferase" evidence="3">
    <location>
        <begin position="3"/>
        <end position="140"/>
    </location>
</feature>
<keyword evidence="2" id="KW-0012">Acyltransferase</keyword>
<gene>
    <name evidence="4" type="ORF">BKA15_007008</name>
</gene>
<protein>
    <submittedName>
        <fullName evidence="4">Putative N-acetyltransferase YhbS</fullName>
    </submittedName>
</protein>
<evidence type="ECO:0000256" key="1">
    <source>
        <dbReference type="ARBA" id="ARBA00022679"/>
    </source>
</evidence>
<evidence type="ECO:0000256" key="2">
    <source>
        <dbReference type="ARBA" id="ARBA00023315"/>
    </source>
</evidence>
<dbReference type="GO" id="GO:0016747">
    <property type="term" value="F:acyltransferase activity, transferring groups other than amino-acyl groups"/>
    <property type="evidence" value="ECO:0007669"/>
    <property type="project" value="InterPro"/>
</dbReference>
<dbReference type="InterPro" id="IPR016181">
    <property type="entry name" value="Acyl_CoA_acyltransferase"/>
</dbReference>
<dbReference type="PANTHER" id="PTHR43420">
    <property type="entry name" value="ACETYLTRANSFERASE"/>
    <property type="match status" value="1"/>
</dbReference>
<dbReference type="EMBL" id="JACCBU010000001">
    <property type="protein sequence ID" value="NYE75679.1"/>
    <property type="molecule type" value="Genomic_DNA"/>
</dbReference>
<dbReference type="PROSITE" id="PS51186">
    <property type="entry name" value="GNAT"/>
    <property type="match status" value="1"/>
</dbReference>
<comment type="caution">
    <text evidence="4">The sequence shown here is derived from an EMBL/GenBank/DDBJ whole genome shotgun (WGS) entry which is preliminary data.</text>
</comment>
<dbReference type="Proteomes" id="UP000569914">
    <property type="component" value="Unassembled WGS sequence"/>
</dbReference>
<reference evidence="4 5" key="1">
    <citation type="submission" date="2020-07" db="EMBL/GenBank/DDBJ databases">
        <title>Sequencing the genomes of 1000 actinobacteria strains.</title>
        <authorList>
            <person name="Klenk H.-P."/>
        </authorList>
    </citation>
    <scope>NUCLEOTIDE SEQUENCE [LARGE SCALE GENOMIC DNA]</scope>
    <source>
        <strain evidence="4 5">DSM 22083</strain>
    </source>
</reference>
<dbReference type="RefSeq" id="WP_179758148.1">
    <property type="nucleotide sequence ID" value="NZ_JACCBU010000001.1"/>
</dbReference>
<keyword evidence="5" id="KW-1185">Reference proteome</keyword>
<evidence type="ECO:0000259" key="3">
    <source>
        <dbReference type="PROSITE" id="PS51186"/>
    </source>
</evidence>
<sequence>MSIEVRGAVTPAEVEAAVRVLDSVLGSGRGSRDLDLFRASPDLLSIALEDGWIVGSVGCDGANGVGTVAVLEGYRGQGLGRRLLERAEDVLRQRGAKSVGLGSLDGAVDFYLSCGYQAQLLVQFAPEVDQPELIITELINGVLAGHQVARRDW</sequence>
<dbReference type="InterPro" id="IPR050680">
    <property type="entry name" value="YpeA/RimI_acetyltransf"/>
</dbReference>
<dbReference type="Gene3D" id="3.40.630.30">
    <property type="match status" value="1"/>
</dbReference>
<dbReference type="InterPro" id="IPR000182">
    <property type="entry name" value="GNAT_dom"/>
</dbReference>
<proteinExistence type="predicted"/>
<dbReference type="CDD" id="cd04301">
    <property type="entry name" value="NAT_SF"/>
    <property type="match status" value="1"/>
</dbReference>
<evidence type="ECO:0000313" key="4">
    <source>
        <dbReference type="EMBL" id="NYE75679.1"/>
    </source>
</evidence>
<organism evidence="4 5">
    <name type="scientific">Microlunatus parietis</name>
    <dbReference type="NCBI Taxonomy" id="682979"/>
    <lineage>
        <taxon>Bacteria</taxon>
        <taxon>Bacillati</taxon>
        <taxon>Actinomycetota</taxon>
        <taxon>Actinomycetes</taxon>
        <taxon>Propionibacteriales</taxon>
        <taxon>Propionibacteriaceae</taxon>
        <taxon>Microlunatus</taxon>
    </lineage>
</organism>
<name>A0A7Y9IGA1_9ACTN</name>
<feature type="non-terminal residue" evidence="4">
    <location>
        <position position="153"/>
    </location>
</feature>